<evidence type="ECO:0000256" key="1">
    <source>
        <dbReference type="ARBA" id="ARBA00001974"/>
    </source>
</evidence>
<comment type="pathway">
    <text evidence="2">One-carbon metabolism; tetrahydrofolate interconversion.</text>
</comment>
<dbReference type="GO" id="GO:0004489">
    <property type="term" value="F:methylenetetrahydrofolate reductase [NAD(P)H] activity"/>
    <property type="evidence" value="ECO:0007669"/>
    <property type="project" value="InterPro"/>
</dbReference>
<comment type="similarity">
    <text evidence="3">Belongs to the methylenetetrahydrofolate reductase family.</text>
</comment>
<dbReference type="UniPathway" id="UPA00193"/>
<keyword evidence="6" id="KW-0560">Oxidoreductase</keyword>
<dbReference type="GO" id="GO:0009086">
    <property type="term" value="P:methionine biosynthetic process"/>
    <property type="evidence" value="ECO:0007669"/>
    <property type="project" value="TreeGrafter"/>
</dbReference>
<dbReference type="InterPro" id="IPR003171">
    <property type="entry name" value="Mehydrof_redctse-like"/>
</dbReference>
<dbReference type="CDD" id="cd00537">
    <property type="entry name" value="MTHFR"/>
    <property type="match status" value="1"/>
</dbReference>
<dbReference type="PANTHER" id="PTHR45754">
    <property type="entry name" value="METHYLENETETRAHYDROFOLATE REDUCTASE"/>
    <property type="match status" value="1"/>
</dbReference>
<dbReference type="OrthoDB" id="146284at2157"/>
<dbReference type="Proteomes" id="UP000218615">
    <property type="component" value="Unassembled WGS sequence"/>
</dbReference>
<dbReference type="Pfam" id="PF02219">
    <property type="entry name" value="MTHFR"/>
    <property type="match status" value="1"/>
</dbReference>
<accession>A0A284VIV6</accession>
<evidence type="ECO:0000313" key="7">
    <source>
        <dbReference type="EMBL" id="SNQ59215.1"/>
    </source>
</evidence>
<dbReference type="Gene3D" id="3.20.20.220">
    <property type="match status" value="1"/>
</dbReference>
<dbReference type="STRING" id="1392998.ANME2D_02032"/>
<evidence type="ECO:0000256" key="2">
    <source>
        <dbReference type="ARBA" id="ARBA00004777"/>
    </source>
</evidence>
<dbReference type="GO" id="GO:0071949">
    <property type="term" value="F:FAD binding"/>
    <property type="evidence" value="ECO:0007669"/>
    <property type="project" value="TreeGrafter"/>
</dbReference>
<protein>
    <submittedName>
        <fullName evidence="7">5,10-methylenetetrahydrofolate reductase</fullName>
    </submittedName>
</protein>
<evidence type="ECO:0000313" key="8">
    <source>
        <dbReference type="Proteomes" id="UP000218615"/>
    </source>
</evidence>
<dbReference type="RefSeq" id="WP_096203620.1">
    <property type="nucleotide sequence ID" value="NZ_FZMP01000013.1"/>
</dbReference>
<dbReference type="EMBL" id="FZMP01000013">
    <property type="protein sequence ID" value="SNQ59215.1"/>
    <property type="molecule type" value="Genomic_DNA"/>
</dbReference>
<proteinExistence type="inferred from homology"/>
<dbReference type="GO" id="GO:0005829">
    <property type="term" value="C:cytosol"/>
    <property type="evidence" value="ECO:0007669"/>
    <property type="project" value="TreeGrafter"/>
</dbReference>
<reference evidence="8" key="1">
    <citation type="submission" date="2017-06" db="EMBL/GenBank/DDBJ databases">
        <authorList>
            <person name="Cremers G."/>
        </authorList>
    </citation>
    <scope>NUCLEOTIDE SEQUENCE [LARGE SCALE GENOMIC DNA]</scope>
</reference>
<gene>
    <name evidence="7" type="ORF">MNV_110031</name>
</gene>
<dbReference type="PANTHER" id="PTHR45754:SF3">
    <property type="entry name" value="METHYLENETETRAHYDROFOLATE REDUCTASE (NADPH)"/>
    <property type="match status" value="1"/>
</dbReference>
<dbReference type="SUPFAM" id="SSF51730">
    <property type="entry name" value="FAD-linked oxidoreductase"/>
    <property type="match status" value="1"/>
</dbReference>
<keyword evidence="8" id="KW-1185">Reference proteome</keyword>
<comment type="cofactor">
    <cofactor evidence="1">
        <name>FAD</name>
        <dbReference type="ChEBI" id="CHEBI:57692"/>
    </cofactor>
</comment>
<evidence type="ECO:0000256" key="4">
    <source>
        <dbReference type="ARBA" id="ARBA00022630"/>
    </source>
</evidence>
<keyword evidence="5" id="KW-0274">FAD</keyword>
<evidence type="ECO:0000256" key="3">
    <source>
        <dbReference type="ARBA" id="ARBA00006743"/>
    </source>
</evidence>
<name>A0A284VIV6_9EURY</name>
<dbReference type="GO" id="GO:0035999">
    <property type="term" value="P:tetrahydrofolate interconversion"/>
    <property type="evidence" value="ECO:0007669"/>
    <property type="project" value="UniProtKB-UniPathway"/>
</dbReference>
<sequence>MSFRKKLDSKKFIITAEISPPKGTDITGMQNDASMIKDVVDAINITDNQRAVMRMSSLAACSILSQNGYETIMHLTCRDKNRLALQSELLGASALGIHNVLVITGDHPAKGDHEGAKPVYDFDSVQLLGLIKELNRGFDFSGNPLHGKPNLCAGAVAGTGLNELPFIKLEKKIKMGARFIQTQAVFDTRSFSEFMDKIKNSETFREVKILAGIIPLRSEKNAAFLNKNMAGIKVPEDIIKQMRGARNPVFKGMEIAAELIKELRSVCDGVHIMPVGNHEKTAGILEMAGIK</sequence>
<evidence type="ECO:0000256" key="5">
    <source>
        <dbReference type="ARBA" id="ARBA00022827"/>
    </source>
</evidence>
<dbReference type="InterPro" id="IPR029041">
    <property type="entry name" value="FAD-linked_oxidoreductase-like"/>
</dbReference>
<dbReference type="AlphaFoldDB" id="A0A284VIV6"/>
<evidence type="ECO:0000256" key="6">
    <source>
        <dbReference type="ARBA" id="ARBA00023002"/>
    </source>
</evidence>
<keyword evidence="4" id="KW-0285">Flavoprotein</keyword>
<organism evidence="7 8">
    <name type="scientific">Candidatus Methanoperedens nitratireducens</name>
    <dbReference type="NCBI Taxonomy" id="1392998"/>
    <lineage>
        <taxon>Archaea</taxon>
        <taxon>Methanobacteriati</taxon>
        <taxon>Methanobacteriota</taxon>
        <taxon>Stenosarchaea group</taxon>
        <taxon>Methanomicrobia</taxon>
        <taxon>Methanosarcinales</taxon>
        <taxon>ANME-2 cluster</taxon>
        <taxon>Candidatus Methanoperedentaceae</taxon>
        <taxon>Candidatus Methanoperedens</taxon>
    </lineage>
</organism>